<dbReference type="GO" id="GO:0020037">
    <property type="term" value="F:heme binding"/>
    <property type="evidence" value="ECO:0007669"/>
    <property type="project" value="InterPro"/>
</dbReference>
<dbReference type="InterPro" id="IPR036396">
    <property type="entry name" value="Cyt_P450_sf"/>
</dbReference>
<evidence type="ECO:0000256" key="12">
    <source>
        <dbReference type="ARBA" id="ARBA00023136"/>
    </source>
</evidence>
<comment type="cofactor">
    <cofactor evidence="1 13">
        <name>heme</name>
        <dbReference type="ChEBI" id="CHEBI:30413"/>
    </cofactor>
</comment>
<keyword evidence="12" id="KW-0472">Membrane</keyword>
<feature type="binding site" description="axial binding residue" evidence="13">
    <location>
        <position position="430"/>
    </location>
    <ligand>
        <name>heme</name>
        <dbReference type="ChEBI" id="CHEBI:30413"/>
    </ligand>
    <ligandPart>
        <name>Fe</name>
        <dbReference type="ChEBI" id="CHEBI:18248"/>
    </ligandPart>
</feature>
<dbReference type="OrthoDB" id="2789670at2759"/>
<protein>
    <submittedName>
        <fullName evidence="15">Cytochrome P450</fullName>
    </submittedName>
</protein>
<reference evidence="15 16" key="1">
    <citation type="submission" date="2021-08" db="EMBL/GenBank/DDBJ databases">
        <title>Draft Genome Sequence of Phanerochaete sordida strain YK-624.</title>
        <authorList>
            <person name="Mori T."/>
            <person name="Dohra H."/>
            <person name="Suzuki T."/>
            <person name="Kawagishi H."/>
            <person name="Hirai H."/>
        </authorList>
    </citation>
    <scope>NUCLEOTIDE SEQUENCE [LARGE SCALE GENOMIC DNA]</scope>
    <source>
        <strain evidence="15 16">YK-624</strain>
    </source>
</reference>
<evidence type="ECO:0000256" key="13">
    <source>
        <dbReference type="PIRSR" id="PIRSR602401-1"/>
    </source>
</evidence>
<evidence type="ECO:0000256" key="2">
    <source>
        <dbReference type="ARBA" id="ARBA00004167"/>
    </source>
</evidence>
<keyword evidence="16" id="KW-1185">Reference proteome</keyword>
<name>A0A9P3GEN0_9APHY</name>
<evidence type="ECO:0000256" key="10">
    <source>
        <dbReference type="ARBA" id="ARBA00023004"/>
    </source>
</evidence>
<evidence type="ECO:0000256" key="6">
    <source>
        <dbReference type="ARBA" id="ARBA00022692"/>
    </source>
</evidence>
<dbReference type="CDD" id="cd11065">
    <property type="entry name" value="CYP64-like"/>
    <property type="match status" value="1"/>
</dbReference>
<dbReference type="GO" id="GO:0016020">
    <property type="term" value="C:membrane"/>
    <property type="evidence" value="ECO:0007669"/>
    <property type="project" value="UniProtKB-SubCell"/>
</dbReference>
<evidence type="ECO:0000256" key="3">
    <source>
        <dbReference type="ARBA" id="ARBA00005179"/>
    </source>
</evidence>
<evidence type="ECO:0000256" key="7">
    <source>
        <dbReference type="ARBA" id="ARBA00022723"/>
    </source>
</evidence>
<dbReference type="InterPro" id="IPR017972">
    <property type="entry name" value="Cyt_P450_CS"/>
</dbReference>
<evidence type="ECO:0000313" key="15">
    <source>
        <dbReference type="EMBL" id="GJE93425.1"/>
    </source>
</evidence>
<keyword evidence="11 14" id="KW-0503">Monooxygenase</keyword>
<dbReference type="InterPro" id="IPR001128">
    <property type="entry name" value="Cyt_P450"/>
</dbReference>
<dbReference type="SUPFAM" id="SSF48264">
    <property type="entry name" value="Cytochrome P450"/>
    <property type="match status" value="1"/>
</dbReference>
<dbReference type="InterPro" id="IPR050364">
    <property type="entry name" value="Cytochrome_P450_fung"/>
</dbReference>
<keyword evidence="5 13" id="KW-0349">Heme</keyword>
<comment type="pathway">
    <text evidence="3">Secondary metabolite biosynthesis.</text>
</comment>
<dbReference type="PANTHER" id="PTHR46300">
    <property type="entry name" value="P450, PUTATIVE (EUROFUNG)-RELATED-RELATED"/>
    <property type="match status" value="1"/>
</dbReference>
<comment type="subcellular location">
    <subcellularLocation>
        <location evidence="2">Membrane</location>
        <topology evidence="2">Single-pass membrane protein</topology>
    </subcellularLocation>
</comment>
<evidence type="ECO:0000256" key="14">
    <source>
        <dbReference type="RuleBase" id="RU000461"/>
    </source>
</evidence>
<accession>A0A9P3GEN0</accession>
<gene>
    <name evidence="15" type="ORF">PsYK624_095840</name>
</gene>
<evidence type="ECO:0000256" key="9">
    <source>
        <dbReference type="ARBA" id="ARBA00023002"/>
    </source>
</evidence>
<dbReference type="PRINTS" id="PR00385">
    <property type="entry name" value="P450"/>
</dbReference>
<dbReference type="PROSITE" id="PS00086">
    <property type="entry name" value="CYTOCHROME_P450"/>
    <property type="match status" value="1"/>
</dbReference>
<proteinExistence type="inferred from homology"/>
<evidence type="ECO:0000313" key="16">
    <source>
        <dbReference type="Proteomes" id="UP000703269"/>
    </source>
</evidence>
<evidence type="ECO:0000256" key="8">
    <source>
        <dbReference type="ARBA" id="ARBA00022989"/>
    </source>
</evidence>
<dbReference type="Proteomes" id="UP000703269">
    <property type="component" value="Unassembled WGS sequence"/>
</dbReference>
<evidence type="ECO:0000256" key="4">
    <source>
        <dbReference type="ARBA" id="ARBA00010617"/>
    </source>
</evidence>
<dbReference type="GO" id="GO:0016705">
    <property type="term" value="F:oxidoreductase activity, acting on paired donors, with incorporation or reduction of molecular oxygen"/>
    <property type="evidence" value="ECO:0007669"/>
    <property type="project" value="InterPro"/>
</dbReference>
<dbReference type="GO" id="GO:0005506">
    <property type="term" value="F:iron ion binding"/>
    <property type="evidence" value="ECO:0007669"/>
    <property type="project" value="InterPro"/>
</dbReference>
<evidence type="ECO:0000256" key="5">
    <source>
        <dbReference type="ARBA" id="ARBA00022617"/>
    </source>
</evidence>
<dbReference type="Pfam" id="PF00067">
    <property type="entry name" value="p450"/>
    <property type="match status" value="1"/>
</dbReference>
<organism evidence="15 16">
    <name type="scientific">Phanerochaete sordida</name>
    <dbReference type="NCBI Taxonomy" id="48140"/>
    <lineage>
        <taxon>Eukaryota</taxon>
        <taxon>Fungi</taxon>
        <taxon>Dikarya</taxon>
        <taxon>Basidiomycota</taxon>
        <taxon>Agaricomycotina</taxon>
        <taxon>Agaricomycetes</taxon>
        <taxon>Polyporales</taxon>
        <taxon>Phanerochaetaceae</taxon>
        <taxon>Phanerochaete</taxon>
    </lineage>
</organism>
<dbReference type="PRINTS" id="PR00463">
    <property type="entry name" value="EP450I"/>
</dbReference>
<dbReference type="AlphaFoldDB" id="A0A9P3GEN0"/>
<keyword evidence="10 13" id="KW-0408">Iron</keyword>
<keyword evidence="7 13" id="KW-0479">Metal-binding</keyword>
<dbReference type="InterPro" id="IPR002401">
    <property type="entry name" value="Cyt_P450_E_grp-I"/>
</dbReference>
<evidence type="ECO:0000256" key="1">
    <source>
        <dbReference type="ARBA" id="ARBA00001971"/>
    </source>
</evidence>
<dbReference type="PANTHER" id="PTHR46300:SF7">
    <property type="entry name" value="P450, PUTATIVE (EUROFUNG)-RELATED"/>
    <property type="match status" value="1"/>
</dbReference>
<evidence type="ECO:0000256" key="11">
    <source>
        <dbReference type="ARBA" id="ARBA00023033"/>
    </source>
</evidence>
<dbReference type="GO" id="GO:0004497">
    <property type="term" value="F:monooxygenase activity"/>
    <property type="evidence" value="ECO:0007669"/>
    <property type="project" value="UniProtKB-KW"/>
</dbReference>
<comment type="caution">
    <text evidence="15">The sequence shown here is derived from an EMBL/GenBank/DDBJ whole genome shotgun (WGS) entry which is preliminary data.</text>
</comment>
<keyword evidence="8" id="KW-1133">Transmembrane helix</keyword>
<dbReference type="Gene3D" id="1.10.630.10">
    <property type="entry name" value="Cytochrome P450"/>
    <property type="match status" value="1"/>
</dbReference>
<comment type="similarity">
    <text evidence="4 14">Belongs to the cytochrome P450 family.</text>
</comment>
<keyword evidence="6" id="KW-0812">Transmembrane</keyword>
<keyword evidence="9 14" id="KW-0560">Oxidoreductase</keyword>
<sequence length="517" mass="57347">MLLLLADTLAVGLCLSFLFYAWRKRGRPNHLPPGPPGAPFVGNLLQMPSKDAARVFRDLSKEYGDLVTLRLPGLSLLVLNSRQAISDLFVGRSAIYSDRSQLVMARDLVGFEDTVFLTSNTPRFRSCRKLLRRGLGVGAMRSFAPLLDRQSAFLLENLRRSPDAFVDVARRNAAAVAMKVAYGYPGLDEDAEFYDTMLETSKYFSETITFGTFLVDVIPVLRYLPTWFPLAYFQRYAARAKPVVTECLNKPFEETKRHIEMGTAGASFSAMLLGEANGDAETEHCIKLCSSGILLGQMDTTTAAMSWFFLAMTLYPEVQAKAQAEIDTVIGNDRLPRVEDMENLPYIKAIMQEVFRWHPVVGLVPHAASQDDTYRGYFIPAGTAAIANVWAILHDERVYRDAGKFVPERFSEEGAPDSMEFAFGFGRRVCPGKLVAQAHLFVSIAATLATFNIAKGRDANGNIVEPVVEDSTHGINFPEPFEISLEPRSEAAAGLIRRSAEHSKSLPDNLEAFSLEE</sequence>
<dbReference type="EMBL" id="BPQB01000032">
    <property type="protein sequence ID" value="GJE93425.1"/>
    <property type="molecule type" value="Genomic_DNA"/>
</dbReference>